<name>A3GG14_PICST</name>
<evidence type="ECO:0000313" key="2">
    <source>
        <dbReference type="Proteomes" id="UP000002258"/>
    </source>
</evidence>
<dbReference type="EMBL" id="AAVQ01000001">
    <property type="protein sequence ID" value="EAZ63440.2"/>
    <property type="molecule type" value="Genomic_DNA"/>
</dbReference>
<dbReference type="EC" id="3.1.26.5" evidence="1"/>
<dbReference type="eggNOG" id="ENOG502S4M0">
    <property type="taxonomic scope" value="Eukaryota"/>
</dbReference>
<dbReference type="InterPro" id="IPR013888">
    <property type="entry name" value="RNase_P_Rpm2_mt"/>
</dbReference>
<dbReference type="AlphaFoldDB" id="A3GG14"/>
<protein>
    <submittedName>
        <fullName evidence="1">RNase P subunit</fullName>
        <ecNumber evidence="1">3.1.26.5</ecNumber>
    </submittedName>
</protein>
<dbReference type="HOGENOM" id="CLU_261914_0_0_1"/>
<dbReference type="OrthoDB" id="185373at2759"/>
<keyword evidence="2" id="KW-1185">Reference proteome</keyword>
<comment type="caution">
    <text evidence="1">The sequence shown here is derived from an EMBL/GenBank/DDBJ whole genome shotgun (WGS) entry which is preliminary data.</text>
</comment>
<dbReference type="RefSeq" id="XP_001387463.2">
    <property type="nucleotide sequence ID" value="XM_001387426.1"/>
</dbReference>
<dbReference type="KEGG" id="pic:PICST_34257"/>
<keyword evidence="1" id="KW-0378">Hydrolase</keyword>
<dbReference type="STRING" id="322104.A3GG14"/>
<dbReference type="GO" id="GO:0004526">
    <property type="term" value="F:ribonuclease P activity"/>
    <property type="evidence" value="ECO:0007669"/>
    <property type="project" value="UniProtKB-EC"/>
</dbReference>
<dbReference type="OMA" id="GDWDKSY"/>
<evidence type="ECO:0000313" key="1">
    <source>
        <dbReference type="EMBL" id="EAZ63440.2"/>
    </source>
</evidence>
<organism evidence="1 2">
    <name type="scientific">Scheffersomyces stipitis (strain ATCC 58785 / CBS 6054 / NBRC 10063 / NRRL Y-11545)</name>
    <name type="common">Yeast</name>
    <name type="synonym">Pichia stipitis</name>
    <dbReference type="NCBI Taxonomy" id="322104"/>
    <lineage>
        <taxon>Eukaryota</taxon>
        <taxon>Fungi</taxon>
        <taxon>Dikarya</taxon>
        <taxon>Ascomycota</taxon>
        <taxon>Saccharomycotina</taxon>
        <taxon>Pichiomycetes</taxon>
        <taxon>Debaryomycetaceae</taxon>
        <taxon>Scheffersomyces</taxon>
    </lineage>
</organism>
<dbReference type="FunCoup" id="A3GG14">
    <property type="interactions" value="266"/>
</dbReference>
<dbReference type="GeneID" id="4851213"/>
<proteinExistence type="predicted"/>
<dbReference type="InParanoid" id="A3GG14"/>
<accession>A3GG14</accession>
<gene>
    <name evidence="1" type="primary">RPM2</name>
    <name evidence="1" type="ORF">PICST_34257</name>
</gene>
<reference evidence="1 2" key="1">
    <citation type="journal article" date="2007" name="Nat. Biotechnol.">
        <title>Genome sequence of the lignocellulose-bioconverting and xylose-fermenting yeast Pichia stipitis.</title>
        <authorList>
            <person name="Jeffries T.W."/>
            <person name="Grigoriev I.V."/>
            <person name="Grimwood J."/>
            <person name="Laplaza J.M."/>
            <person name="Aerts A."/>
            <person name="Salamov A."/>
            <person name="Schmutz J."/>
            <person name="Lindquist E."/>
            <person name="Dehal P."/>
            <person name="Shapiro H."/>
            <person name="Jin Y.S."/>
            <person name="Passoth V."/>
            <person name="Richardson P.M."/>
        </authorList>
    </citation>
    <scope>NUCLEOTIDE SEQUENCE [LARGE SCALE GENOMIC DNA]</scope>
    <source>
        <strain evidence="2">ATCC 58785 / CBS 6054 / NBRC 10063 / NRRL Y-11545</strain>
    </source>
</reference>
<dbReference type="Proteomes" id="UP000002258">
    <property type="component" value="Chromosome 1"/>
</dbReference>
<dbReference type="Pfam" id="PF08579">
    <property type="entry name" value="RPM2"/>
    <property type="match status" value="1"/>
</dbReference>
<sequence length="1272" mass="147744">MVFINLIKYAKHSTNYKDSIQFFQSSYPYLNGNSYPLIRHNFFYKTNRWSNEDPHPSNRSRNFLSISHGHYGLYYAMYNHDAQRRKEKKAQEKYIMAYILKSSRSATGADHDRSESFYGSQCRVQLMKKTKFFISKLNQDIQSNIDELKKYTYSLLSILNAVRNFSTFCPKHRKITAETPSLRTDTDGSFESNFLHNQIAAITSTYSSYTDASELNIIYPLYQSLKRNDLTLPSIQLYNIVLSSIEKRALDSEFTLEAIENKLTNLLTVYQDILSSGNKPDTETYNLIIRNLLQGNLDCLHLESSNQYQYFATYKRAQEFCQISIELFNSIKAINQLDLDCLVPKLLVVLDSFPELVTKDLLLRLISAISEVNTLTKDTYCTLIGITKHFTKFGIFEGNSKEIYKFIVSVYSDYKQVIENDDNEFAIYNTLIESLVQNGQLALASEFLDEILLDYKNSFALDKKASKSQVSSLISTYIKQIICSGSRTSLFKGYDLLMKFNRISYIPELSISVYNNMINKFINECNSIQIEKQKLTNSNNKSTFENTSKSQELESLQSSIYKNIWKLYDYIAIRKDFQSMPTMESIRADKFNCREVLLSLTLEMGDHTRIFQLIKEIVVKNHLVFDLNVLKKTLNYLYNGVVYNREQGEHFNRYYLGLVWNLVESQAQHYSSNSKDLNDFFSEFVSFLLVPVPQNSPAIPDIIDYNIQMFMNSLTLENAIKDFNFQSDNIYGLIIASKLIMNYSGKDITIINKILSFQAQLVKLFEDSDNHYVELNAELLSFRSELKVSFKSLLERFKDRIVFNQAILEGCKFYDIEVNSPVDPESEIEWTYDLNLSYVLSTNYDVGVSKFIEMFQKGYNFSSGTWEIIFNYNFAVDVLEANFPIKVGDFVMRFMQSNVEHDMKVDLITKLINYNSDKINIKIVQLLLENPSMLLSGTSTDCKVLIYLIKSSEDSPNLYLQALLNDRSFFQSIFSINHDEAWIVEYFKFLKLRGNARELTSIVEDFGIITTGSKLDSAQFKLMYHYLMSLIESDNLAKFNTVFQETFTNQNTSYASDVEFLEMMISYNLAVKSDESLKMIWTDFRKFQYKSQNLKELILLAELISYFRTGEIPKHSNHQVKTIEELAIRLLSSNVGEMDKLYTKNKQLLPNKERKLQLPTVKSDDILRVSFRNVLKFLKLEGFRNVNSEVFVKMIEFLKLIQASDILNIILTKFLHNSKITDILNFYFLEVQLFEDTDKMKVLKSLHSSFKSLGDSFNARVIDDYIHGQTMA</sequence>